<keyword evidence="3" id="KW-1185">Reference proteome</keyword>
<dbReference type="EMBL" id="BAAAND010000001">
    <property type="protein sequence ID" value="GAA1568283.1"/>
    <property type="molecule type" value="Genomic_DNA"/>
</dbReference>
<evidence type="ECO:0000313" key="3">
    <source>
        <dbReference type="Proteomes" id="UP001500190"/>
    </source>
</evidence>
<feature type="region of interest" description="Disordered" evidence="1">
    <location>
        <begin position="172"/>
        <end position="255"/>
    </location>
</feature>
<feature type="region of interest" description="Disordered" evidence="1">
    <location>
        <begin position="81"/>
        <end position="111"/>
    </location>
</feature>
<feature type="compositionally biased region" description="Basic and acidic residues" evidence="1">
    <location>
        <begin position="213"/>
        <end position="231"/>
    </location>
</feature>
<name>A0ABN2D244_9ACTN</name>
<protein>
    <recommendedName>
        <fullName evidence="4">tRNA nuclease CdiA C-terminal domain-containing protein</fullName>
    </recommendedName>
</protein>
<feature type="compositionally biased region" description="Acidic residues" evidence="1">
    <location>
        <begin position="202"/>
        <end position="212"/>
    </location>
</feature>
<accession>A0ABN2D244</accession>
<proteinExistence type="predicted"/>
<feature type="compositionally biased region" description="Acidic residues" evidence="1">
    <location>
        <begin position="232"/>
        <end position="248"/>
    </location>
</feature>
<evidence type="ECO:0000256" key="1">
    <source>
        <dbReference type="SAM" id="MobiDB-lite"/>
    </source>
</evidence>
<reference evidence="2 3" key="1">
    <citation type="journal article" date="2019" name="Int. J. Syst. Evol. Microbiol.">
        <title>The Global Catalogue of Microorganisms (GCM) 10K type strain sequencing project: providing services to taxonomists for standard genome sequencing and annotation.</title>
        <authorList>
            <consortium name="The Broad Institute Genomics Platform"/>
            <consortium name="The Broad Institute Genome Sequencing Center for Infectious Disease"/>
            <person name="Wu L."/>
            <person name="Ma J."/>
        </authorList>
    </citation>
    <scope>NUCLEOTIDE SEQUENCE [LARGE SCALE GENOMIC DNA]</scope>
    <source>
        <strain evidence="2 3">JCM 14304</strain>
    </source>
</reference>
<sequence>MPSELQRVARGLVDCFDEVPRVVDQLVRTAARCRENAQLALIASRGQATVAAQQLDAAARACEAAAHYLSMAPPKARGWAEGLIGEAGPSTNRPSSDSAKRNKSTSGTGVRIHTARLTATYEDLEVAEDNEPPLVTVARKAFEKYREADERDTGNQEPLEVEITVTETGELILEERDKKEEAKREERLTRDFEFAPDRDDRDEPPEYEERDEKEEAKREERLTRDFEFVPDRDDEEERPEFEERDEKEEEKRAERLTADHEIDVALAEEVKLLLATMAESDGQAWQHATLTITLDKIEATFDYAEEPHFALVAVDIDLPEHPTLDFDPATHLGPLGADFVPGVYDPMHRFLDKEREIAQRLAEEGWRIDARPEDHGSGKKNPDVILRRSDADEGSIAEFKTQDRGTSNAVKRNMLAASGQAFELAQALSARHEVVIDGRAVGVSEETASRSFRRALGQPGSTVAPVVRVILGDGSLVTFTKEQ</sequence>
<evidence type="ECO:0000313" key="2">
    <source>
        <dbReference type="EMBL" id="GAA1568283.1"/>
    </source>
</evidence>
<evidence type="ECO:0008006" key="4">
    <source>
        <dbReference type="Google" id="ProtNLM"/>
    </source>
</evidence>
<organism evidence="2 3">
    <name type="scientific">Kribbella karoonensis</name>
    <dbReference type="NCBI Taxonomy" id="324851"/>
    <lineage>
        <taxon>Bacteria</taxon>
        <taxon>Bacillati</taxon>
        <taxon>Actinomycetota</taxon>
        <taxon>Actinomycetes</taxon>
        <taxon>Propionibacteriales</taxon>
        <taxon>Kribbellaceae</taxon>
        <taxon>Kribbella</taxon>
    </lineage>
</organism>
<gene>
    <name evidence="2" type="ORF">GCM10009742_07940</name>
</gene>
<dbReference type="Gene3D" id="3.40.1350.120">
    <property type="match status" value="1"/>
</dbReference>
<feature type="compositionally biased region" description="Basic and acidic residues" evidence="1">
    <location>
        <begin position="173"/>
        <end position="201"/>
    </location>
</feature>
<dbReference type="Proteomes" id="UP001500190">
    <property type="component" value="Unassembled WGS sequence"/>
</dbReference>
<comment type="caution">
    <text evidence="2">The sequence shown here is derived from an EMBL/GenBank/DDBJ whole genome shotgun (WGS) entry which is preliminary data.</text>
</comment>